<keyword evidence="17" id="KW-0458">Lysosome</keyword>
<evidence type="ECO:0000256" key="17">
    <source>
        <dbReference type="ARBA" id="ARBA00023228"/>
    </source>
</evidence>
<keyword evidence="15 20" id="KW-1133">Transmembrane helix</keyword>
<evidence type="ECO:0000256" key="1">
    <source>
        <dbReference type="ARBA" id="ARBA00000900"/>
    </source>
</evidence>
<evidence type="ECO:0000256" key="4">
    <source>
        <dbReference type="ARBA" id="ARBA00004520"/>
    </source>
</evidence>
<feature type="transmembrane region" description="Helical" evidence="20">
    <location>
        <begin position="514"/>
        <end position="534"/>
    </location>
</feature>
<dbReference type="InterPro" id="IPR013083">
    <property type="entry name" value="Znf_RING/FYVE/PHD"/>
</dbReference>
<dbReference type="Gene3D" id="3.30.40.10">
    <property type="entry name" value="Zinc/RING finger domain, C3HC4 (zinc finger)"/>
    <property type="match status" value="1"/>
</dbReference>
<keyword evidence="16 20" id="KW-0472">Membrane</keyword>
<keyword evidence="13" id="KW-0862">Zinc</keyword>
<sequence length="608" mass="67081">MPPLLESTEVRPKKRRGKSRACLVSVGSASPFYPQGTFCWSHRWTCKTPLTGLSKIVKCPLFLNRASLYLCDLNEKTLGHSMSHSSNISKAGGSSSASAPVSAFPRSSVTPSNQDICSSSAVCSECCHQSPVQSAVVLKAPPCQSSLTQGLTVTVLCKDTLSKRNSCGSERAQALKPADNPKARRTLKFSKSLNDVGEKAQDTVESFDYVERTCSEGKLILPQDPGLRVSRFHQKETRALHRKPLGSSKHSCVSSLSANRSTASEVEAGKGGMHVPLLEEKADGEAVSRRRRLLRYLFSLSHGSSASSLHRFHELESCAAHLHTAKSSSGLAGSTGFCSEEMGDDDVFEDSTSAKWKSKVLRAPLCSVEKDSDLDCPSPPSEKCPPISPVSTSGDACRICHCEGDDESPLITPCRCTGSLHFVHQTCLQQWIKSSDTRCCELCKYEFIMEVKLKPLRKWEKLQMTASERRKIMCSVTFHVIAITCVVWSLYVLIDRTTEEIKHGQATGILEWPFWTKLVVVAIGFTGGLLFMYVQCKVYVQLWKRLKAYNRVIYVQNCPETSKKNIFEKSALTEPNFENKDGRGICHSDTNSSCWTEPEDTGTEIVHV</sequence>
<dbReference type="FunFam" id="3.30.40.10:FF:000043">
    <property type="entry name" value="Putative e3 ubiquitin-protein ligase march8"/>
    <property type="match status" value="1"/>
</dbReference>
<evidence type="ECO:0000256" key="20">
    <source>
        <dbReference type="SAM" id="Phobius"/>
    </source>
</evidence>
<evidence type="ECO:0000256" key="10">
    <source>
        <dbReference type="ARBA" id="ARBA00022753"/>
    </source>
</evidence>
<keyword evidence="18" id="KW-0968">Cytoplasmic vesicle</keyword>
<evidence type="ECO:0000256" key="9">
    <source>
        <dbReference type="ARBA" id="ARBA00022723"/>
    </source>
</evidence>
<keyword evidence="7" id="KW-0808">Transferase</keyword>
<dbReference type="AlphaFoldDB" id="A0A452ULX9"/>
<dbReference type="GeneTree" id="ENSGT00940000158282"/>
<evidence type="ECO:0000256" key="15">
    <source>
        <dbReference type="ARBA" id="ARBA00022989"/>
    </source>
</evidence>
<keyword evidence="14" id="KW-0391">Immunity</keyword>
<keyword evidence="8 20" id="KW-0812">Transmembrane</keyword>
<dbReference type="EC" id="2.3.2.27" evidence="6"/>
<evidence type="ECO:0000256" key="13">
    <source>
        <dbReference type="ARBA" id="ARBA00022833"/>
    </source>
</evidence>
<evidence type="ECO:0000313" key="23">
    <source>
        <dbReference type="Ensembl" id="ENSUMAP00000021975"/>
    </source>
</evidence>
<comment type="catalytic activity">
    <reaction evidence="1">
        <text>S-ubiquitinyl-[E2 ubiquitin-conjugating enzyme]-L-cysteine + [acceptor protein]-L-lysine = [E2 ubiquitin-conjugating enzyme]-L-cysteine + N(6)-ubiquitinyl-[acceptor protein]-L-lysine.</text>
        <dbReference type="EC" id="2.3.2.27"/>
    </reaction>
</comment>
<feature type="domain" description="RING-type" evidence="21">
    <location>
        <begin position="397"/>
        <end position="444"/>
    </location>
</feature>
<dbReference type="SMART" id="SM00744">
    <property type="entry name" value="RINGv"/>
    <property type="match status" value="1"/>
</dbReference>
<dbReference type="GO" id="GO:0008270">
    <property type="term" value="F:zinc ion binding"/>
    <property type="evidence" value="ECO:0007669"/>
    <property type="project" value="UniProtKB-KW"/>
</dbReference>
<keyword evidence="11 19" id="KW-0863">Zinc-finger</keyword>
<proteinExistence type="predicted"/>
<evidence type="ECO:0000256" key="11">
    <source>
        <dbReference type="ARBA" id="ARBA00022771"/>
    </source>
</evidence>
<evidence type="ECO:0000256" key="8">
    <source>
        <dbReference type="ARBA" id="ARBA00022692"/>
    </source>
</evidence>
<dbReference type="SUPFAM" id="SSF57850">
    <property type="entry name" value="RING/U-box"/>
    <property type="match status" value="1"/>
</dbReference>
<keyword evidence="10" id="KW-0967">Endosome</keyword>
<evidence type="ECO:0000256" key="19">
    <source>
        <dbReference type="PROSITE-ProRule" id="PRU00175"/>
    </source>
</evidence>
<name>A0A452ULX9_URSMA</name>
<evidence type="ECO:0000256" key="3">
    <source>
        <dbReference type="ARBA" id="ARBA00004439"/>
    </source>
</evidence>
<gene>
    <name evidence="23" type="primary">MARCHF8</name>
</gene>
<reference evidence="23" key="1">
    <citation type="submission" date="2019-03" db="UniProtKB">
        <authorList>
            <consortium name="Ensembl"/>
        </authorList>
    </citation>
    <scope>IDENTIFICATION</scope>
</reference>
<keyword evidence="9" id="KW-0479">Metal-binding</keyword>
<dbReference type="InterPro" id="IPR011016">
    <property type="entry name" value="Znf_RING-CH"/>
</dbReference>
<dbReference type="InterPro" id="IPR001841">
    <property type="entry name" value="Znf_RING"/>
</dbReference>
<comment type="pathway">
    <text evidence="5">Protein modification; protein ubiquitination.</text>
</comment>
<evidence type="ECO:0000259" key="21">
    <source>
        <dbReference type="PROSITE" id="PS50089"/>
    </source>
</evidence>
<evidence type="ECO:0000256" key="6">
    <source>
        <dbReference type="ARBA" id="ARBA00012483"/>
    </source>
</evidence>
<keyword evidence="12" id="KW-0833">Ubl conjugation pathway</keyword>
<dbReference type="PROSITE" id="PS51292">
    <property type="entry name" value="ZF_RING_CH"/>
    <property type="match status" value="1"/>
</dbReference>
<evidence type="ECO:0000256" key="7">
    <source>
        <dbReference type="ARBA" id="ARBA00022679"/>
    </source>
</evidence>
<dbReference type="GO" id="GO:0061630">
    <property type="term" value="F:ubiquitin protein ligase activity"/>
    <property type="evidence" value="ECO:0007669"/>
    <property type="project" value="UniProtKB-EC"/>
</dbReference>
<dbReference type="Pfam" id="PF12906">
    <property type="entry name" value="RINGv"/>
    <property type="match status" value="1"/>
</dbReference>
<protein>
    <recommendedName>
        <fullName evidence="6">RING-type E3 ubiquitin transferase</fullName>
        <ecNumber evidence="6">2.3.2.27</ecNumber>
    </recommendedName>
</protein>
<dbReference type="GO" id="GO:0031901">
    <property type="term" value="C:early endosome membrane"/>
    <property type="evidence" value="ECO:0007669"/>
    <property type="project" value="UniProtKB-SubCell"/>
</dbReference>
<evidence type="ECO:0000256" key="16">
    <source>
        <dbReference type="ARBA" id="ARBA00023136"/>
    </source>
</evidence>
<dbReference type="CDD" id="cd16807">
    <property type="entry name" value="RING_CH-C4HC3_MARCH8"/>
    <property type="match status" value="1"/>
</dbReference>
<dbReference type="Ensembl" id="ENSUMAT00000026044.1">
    <property type="protein sequence ID" value="ENSUMAP00000021975.1"/>
    <property type="gene ID" value="ENSUMAG00000016087.1"/>
</dbReference>
<evidence type="ECO:0000256" key="14">
    <source>
        <dbReference type="ARBA" id="ARBA00022859"/>
    </source>
</evidence>
<dbReference type="GO" id="GO:0000209">
    <property type="term" value="P:protein polyubiquitination"/>
    <property type="evidence" value="ECO:0007669"/>
    <property type="project" value="Ensembl"/>
</dbReference>
<evidence type="ECO:0000259" key="22">
    <source>
        <dbReference type="PROSITE" id="PS51292"/>
    </source>
</evidence>
<feature type="domain" description="RING-CH-type" evidence="22">
    <location>
        <begin position="389"/>
        <end position="450"/>
    </location>
</feature>
<dbReference type="PANTHER" id="PTHR45981">
    <property type="entry name" value="LD02310P"/>
    <property type="match status" value="1"/>
</dbReference>
<accession>A0A452ULX9</accession>
<dbReference type="GO" id="GO:0005765">
    <property type="term" value="C:lysosomal membrane"/>
    <property type="evidence" value="ECO:0007669"/>
    <property type="project" value="UniProtKB-SubCell"/>
</dbReference>
<comment type="subcellular location">
    <subcellularLocation>
        <location evidence="3">Cytoplasmic vesicle membrane</location>
        <topology evidence="3">Multi-pass membrane protein</topology>
    </subcellularLocation>
    <subcellularLocation>
        <location evidence="4">Early endosome membrane</location>
        <topology evidence="4">Multi-pass membrane protein</topology>
    </subcellularLocation>
    <subcellularLocation>
        <location evidence="2">Lysosome membrane</location>
        <topology evidence="2">Multi-pass membrane protein</topology>
    </subcellularLocation>
</comment>
<evidence type="ECO:0000256" key="18">
    <source>
        <dbReference type="ARBA" id="ARBA00023329"/>
    </source>
</evidence>
<organism evidence="23">
    <name type="scientific">Ursus maritimus</name>
    <name type="common">Polar bear</name>
    <name type="synonym">Thalarctos maritimus</name>
    <dbReference type="NCBI Taxonomy" id="29073"/>
    <lineage>
        <taxon>Eukaryota</taxon>
        <taxon>Metazoa</taxon>
        <taxon>Chordata</taxon>
        <taxon>Craniata</taxon>
        <taxon>Vertebrata</taxon>
        <taxon>Euteleostomi</taxon>
        <taxon>Mammalia</taxon>
        <taxon>Eutheria</taxon>
        <taxon>Laurasiatheria</taxon>
        <taxon>Carnivora</taxon>
        <taxon>Caniformia</taxon>
        <taxon>Ursidae</taxon>
        <taxon>Ursus</taxon>
    </lineage>
</organism>
<evidence type="ECO:0000256" key="12">
    <source>
        <dbReference type="ARBA" id="ARBA00022786"/>
    </source>
</evidence>
<evidence type="ECO:0000256" key="2">
    <source>
        <dbReference type="ARBA" id="ARBA00004155"/>
    </source>
</evidence>
<feature type="transmembrane region" description="Helical" evidence="20">
    <location>
        <begin position="472"/>
        <end position="494"/>
    </location>
</feature>
<dbReference type="PROSITE" id="PS50089">
    <property type="entry name" value="ZF_RING_2"/>
    <property type="match status" value="1"/>
</dbReference>
<dbReference type="GO" id="GO:0002376">
    <property type="term" value="P:immune system process"/>
    <property type="evidence" value="ECO:0007669"/>
    <property type="project" value="UniProtKB-KW"/>
</dbReference>
<evidence type="ECO:0000256" key="5">
    <source>
        <dbReference type="ARBA" id="ARBA00004906"/>
    </source>
</evidence>